<name>A0ACB9R8Y2_9MYRT</name>
<dbReference type="Proteomes" id="UP001057402">
    <property type="component" value="Chromosome 4"/>
</dbReference>
<sequence>MAGILGFRECFSYSIPSSDPWLTFALYCSLEDGADTSETLPGDEEISEEDGNTIRVTKGSFFSVKRGNLCQLQKSIASLRGRLFNRGSPIMVQQGSLRLRYRVQRRTVEQYLIQVFLHALESMSPEQNSRRGSVVFHATSGCIVSMSGVEAFWLNREARILQESIERATFPTHPASWEAVEGLQKTKIGDGSDRDVGDCAICFEELSPDLEHVRMPCKHVYHRDCIVTWLKSSHVCPLCRFSLPHD</sequence>
<comment type="caution">
    <text evidence="1">The sequence shown here is derived from an EMBL/GenBank/DDBJ whole genome shotgun (WGS) entry which is preliminary data.</text>
</comment>
<protein>
    <submittedName>
        <fullName evidence="1">Uncharacterized protein</fullName>
    </submittedName>
</protein>
<proteinExistence type="predicted"/>
<evidence type="ECO:0000313" key="2">
    <source>
        <dbReference type="Proteomes" id="UP001057402"/>
    </source>
</evidence>
<dbReference type="EMBL" id="CM042883">
    <property type="protein sequence ID" value="KAI4372442.1"/>
    <property type="molecule type" value="Genomic_DNA"/>
</dbReference>
<keyword evidence="2" id="KW-1185">Reference proteome</keyword>
<evidence type="ECO:0000313" key="1">
    <source>
        <dbReference type="EMBL" id="KAI4372442.1"/>
    </source>
</evidence>
<reference evidence="2" key="1">
    <citation type="journal article" date="2023" name="Front. Plant Sci.">
        <title>Chromosomal-level genome assembly of Melastoma candidum provides insights into trichome evolution.</title>
        <authorList>
            <person name="Zhong Y."/>
            <person name="Wu W."/>
            <person name="Sun C."/>
            <person name="Zou P."/>
            <person name="Liu Y."/>
            <person name="Dai S."/>
            <person name="Zhou R."/>
        </authorList>
    </citation>
    <scope>NUCLEOTIDE SEQUENCE [LARGE SCALE GENOMIC DNA]</scope>
</reference>
<organism evidence="1 2">
    <name type="scientific">Melastoma candidum</name>
    <dbReference type="NCBI Taxonomy" id="119954"/>
    <lineage>
        <taxon>Eukaryota</taxon>
        <taxon>Viridiplantae</taxon>
        <taxon>Streptophyta</taxon>
        <taxon>Embryophyta</taxon>
        <taxon>Tracheophyta</taxon>
        <taxon>Spermatophyta</taxon>
        <taxon>Magnoliopsida</taxon>
        <taxon>eudicotyledons</taxon>
        <taxon>Gunneridae</taxon>
        <taxon>Pentapetalae</taxon>
        <taxon>rosids</taxon>
        <taxon>malvids</taxon>
        <taxon>Myrtales</taxon>
        <taxon>Melastomataceae</taxon>
        <taxon>Melastomatoideae</taxon>
        <taxon>Melastomateae</taxon>
        <taxon>Melastoma</taxon>
    </lineage>
</organism>
<gene>
    <name evidence="1" type="ORF">MLD38_010673</name>
</gene>
<accession>A0ACB9R8Y2</accession>